<dbReference type="PANTHER" id="PTHR11076:SF34">
    <property type="entry name" value="PROTEIN UMUC"/>
    <property type="match status" value="1"/>
</dbReference>
<evidence type="ECO:0000313" key="8">
    <source>
        <dbReference type="EMBL" id="HJD51551.1"/>
    </source>
</evidence>
<dbReference type="Gene3D" id="3.40.1170.60">
    <property type="match status" value="1"/>
</dbReference>
<proteinExistence type="inferred from homology"/>
<evidence type="ECO:0000256" key="3">
    <source>
        <dbReference type="ARBA" id="ARBA00023199"/>
    </source>
</evidence>
<evidence type="ECO:0000259" key="7">
    <source>
        <dbReference type="PROSITE" id="PS50173"/>
    </source>
</evidence>
<evidence type="ECO:0000256" key="4">
    <source>
        <dbReference type="ARBA" id="ARBA00023204"/>
    </source>
</evidence>
<comment type="similarity">
    <text evidence="1">Belongs to the DNA polymerase type-Y family.</text>
</comment>
<dbReference type="Pfam" id="PF13438">
    <property type="entry name" value="DUF4113"/>
    <property type="match status" value="1"/>
</dbReference>
<dbReference type="Pfam" id="PF11799">
    <property type="entry name" value="IMS_C"/>
    <property type="match status" value="1"/>
</dbReference>
<comment type="caution">
    <text evidence="8">The sequence shown here is derived from an EMBL/GenBank/DDBJ whole genome shotgun (WGS) entry which is preliminary data.</text>
</comment>
<feature type="domain" description="UmuC" evidence="7">
    <location>
        <begin position="6"/>
        <end position="191"/>
    </location>
</feature>
<dbReference type="InterPro" id="IPR024728">
    <property type="entry name" value="PolY_HhH_motif"/>
</dbReference>
<keyword evidence="3" id="KW-0741">SOS mutagenesis</keyword>
<dbReference type="InterPro" id="IPR043502">
    <property type="entry name" value="DNA/RNA_pol_sf"/>
</dbReference>
<dbReference type="EMBL" id="DWUS01000156">
    <property type="protein sequence ID" value="HJD51551.1"/>
    <property type="molecule type" value="Genomic_DNA"/>
</dbReference>
<dbReference type="Gene3D" id="3.30.70.270">
    <property type="match status" value="1"/>
</dbReference>
<dbReference type="InterPro" id="IPR017961">
    <property type="entry name" value="DNA_pol_Y-fam_little_finger"/>
</dbReference>
<dbReference type="GO" id="GO:0009432">
    <property type="term" value="P:SOS response"/>
    <property type="evidence" value="ECO:0007669"/>
    <property type="project" value="UniProtKB-KW"/>
</dbReference>
<dbReference type="InterPro" id="IPR025188">
    <property type="entry name" value="DUF4113"/>
</dbReference>
<dbReference type="InterPro" id="IPR050116">
    <property type="entry name" value="DNA_polymerase-Y"/>
</dbReference>
<accession>A0A9D2UFR0</accession>
<evidence type="ECO:0000256" key="6">
    <source>
        <dbReference type="ARBA" id="ARBA00025589"/>
    </source>
</evidence>
<dbReference type="Proteomes" id="UP000823908">
    <property type="component" value="Unassembled WGS sequence"/>
</dbReference>
<protein>
    <submittedName>
        <fullName evidence="8">Y-family DNA polymerase</fullName>
    </submittedName>
</protein>
<organism evidence="8 9">
    <name type="scientific">Candidatus Rothia avistercoris</name>
    <dbReference type="NCBI Taxonomy" id="2840479"/>
    <lineage>
        <taxon>Bacteria</taxon>
        <taxon>Bacillati</taxon>
        <taxon>Actinomycetota</taxon>
        <taxon>Actinomycetes</taxon>
        <taxon>Micrococcales</taxon>
        <taxon>Micrococcaceae</taxon>
        <taxon>Rothia</taxon>
    </lineage>
</organism>
<dbReference type="GO" id="GO:0042276">
    <property type="term" value="P:error-prone translesion synthesis"/>
    <property type="evidence" value="ECO:0007669"/>
    <property type="project" value="TreeGrafter"/>
</dbReference>
<dbReference type="InterPro" id="IPR001126">
    <property type="entry name" value="UmuC"/>
</dbReference>
<comment type="function">
    <text evidence="6">Poorly processive, error-prone DNA polymerase involved in untargeted mutagenesis. Copies undamaged DNA at stalled replication forks, which arise in vivo from mismatched or misaligned primer ends. These misaligned primers can be extended by PolIV. Exhibits no 3'-5' exonuclease (proofreading) activity. May be involved in translesional synthesis, in conjunction with the beta clamp from PolIII.</text>
</comment>
<dbReference type="Gene3D" id="1.10.150.20">
    <property type="entry name" value="5' to 3' exonuclease, C-terminal subdomain"/>
    <property type="match status" value="1"/>
</dbReference>
<reference evidence="8" key="2">
    <citation type="submission" date="2021-04" db="EMBL/GenBank/DDBJ databases">
        <authorList>
            <person name="Gilroy R."/>
        </authorList>
    </citation>
    <scope>NUCLEOTIDE SEQUENCE</scope>
    <source>
        <strain evidence="8">ChiHjej10B9-4811</strain>
    </source>
</reference>
<name>A0A9D2UFR0_9MICC</name>
<dbReference type="GO" id="GO:0003684">
    <property type="term" value="F:damaged DNA binding"/>
    <property type="evidence" value="ECO:0007669"/>
    <property type="project" value="InterPro"/>
</dbReference>
<evidence type="ECO:0000256" key="1">
    <source>
        <dbReference type="ARBA" id="ARBA00010945"/>
    </source>
</evidence>
<evidence type="ECO:0000313" key="9">
    <source>
        <dbReference type="Proteomes" id="UP000823908"/>
    </source>
</evidence>
<reference evidence="8" key="1">
    <citation type="journal article" date="2021" name="PeerJ">
        <title>Extensive microbial diversity within the chicken gut microbiome revealed by metagenomics and culture.</title>
        <authorList>
            <person name="Gilroy R."/>
            <person name="Ravi A."/>
            <person name="Getino M."/>
            <person name="Pursley I."/>
            <person name="Horton D.L."/>
            <person name="Alikhan N.F."/>
            <person name="Baker D."/>
            <person name="Gharbi K."/>
            <person name="Hall N."/>
            <person name="Watson M."/>
            <person name="Adriaenssens E.M."/>
            <person name="Foster-Nyarko E."/>
            <person name="Jarju S."/>
            <person name="Secka A."/>
            <person name="Antonio M."/>
            <person name="Oren A."/>
            <person name="Chaudhuri R.R."/>
            <person name="La Ragione R."/>
            <person name="Hildebrand F."/>
            <person name="Pallen M.J."/>
        </authorList>
    </citation>
    <scope>NUCLEOTIDE SEQUENCE</scope>
    <source>
        <strain evidence="8">ChiHjej10B9-4811</strain>
    </source>
</reference>
<keyword evidence="5" id="KW-0742">SOS response</keyword>
<keyword evidence="4" id="KW-0234">DNA repair</keyword>
<dbReference type="SUPFAM" id="SSF56672">
    <property type="entry name" value="DNA/RNA polymerases"/>
    <property type="match status" value="1"/>
</dbReference>
<evidence type="ECO:0000256" key="2">
    <source>
        <dbReference type="ARBA" id="ARBA00022763"/>
    </source>
</evidence>
<dbReference type="AlphaFoldDB" id="A0A9D2UFR0"/>
<keyword evidence="2" id="KW-0227">DNA damage</keyword>
<dbReference type="PANTHER" id="PTHR11076">
    <property type="entry name" value="DNA REPAIR POLYMERASE UMUC / TRANSFERASE FAMILY MEMBER"/>
    <property type="match status" value="1"/>
</dbReference>
<dbReference type="PROSITE" id="PS50173">
    <property type="entry name" value="UMUC"/>
    <property type="match status" value="1"/>
</dbReference>
<dbReference type="GO" id="GO:0006281">
    <property type="term" value="P:DNA repair"/>
    <property type="evidence" value="ECO:0007669"/>
    <property type="project" value="UniProtKB-KW"/>
</dbReference>
<dbReference type="GO" id="GO:0003887">
    <property type="term" value="F:DNA-directed DNA polymerase activity"/>
    <property type="evidence" value="ECO:0007669"/>
    <property type="project" value="TreeGrafter"/>
</dbReference>
<gene>
    <name evidence="8" type="ORF">H9908_06775</name>
</gene>
<dbReference type="Pfam" id="PF00817">
    <property type="entry name" value="IMS"/>
    <property type="match status" value="1"/>
</dbReference>
<dbReference type="InterPro" id="IPR043128">
    <property type="entry name" value="Rev_trsase/Diguanyl_cyclase"/>
</dbReference>
<evidence type="ECO:0000256" key="5">
    <source>
        <dbReference type="ARBA" id="ARBA00023236"/>
    </source>
</evidence>
<dbReference type="Pfam" id="PF11798">
    <property type="entry name" value="IMS_HHH"/>
    <property type="match status" value="1"/>
</dbReference>
<sequence>MARQQVVHVDINSCYVSCERIFDPSLIGRPVVVLSNNDGCVVALSAEAKALGYTMGMPWFQIEHRACAQGVIARSSNYELYGEISARVMRVLASQAAEFEQYSIDEAFLTVPLEPAAARTFARRIKDQLLRGVGVPVCVGVAPTKTLAKLANKTAKKIPALAGVCVWGCLPNERKDALLAALPVSEVWGVGRRTTQKLAALGITSIADLAAARPDMIRKKFSVVLMRTVLELQEIPACELEEQRRFKDQIIYSRAFSRPVSDAESLRQVLSIYAQKAAARLARHGQLAGLLTAFCGTAVFSSGQQHHPALQVRLPGYTSDPVILTRAAHQLLEYVDFSTVAYARAGVILTDLRPTGGQEPLWGMEYRHESRDIAGLLARVQERCGEGSVGLGYAGLARPPEWQMKREMLSPRATTHWDELVKVRVGEETPMTVA</sequence>
<dbReference type="GO" id="GO:0005829">
    <property type="term" value="C:cytosol"/>
    <property type="evidence" value="ECO:0007669"/>
    <property type="project" value="TreeGrafter"/>
</dbReference>
<dbReference type="CDD" id="cd01700">
    <property type="entry name" value="PolY_Pol_V_umuC"/>
    <property type="match status" value="1"/>
</dbReference>